<protein>
    <submittedName>
        <fullName evidence="1">Uncharacterized protein</fullName>
    </submittedName>
</protein>
<dbReference type="Proteomes" id="UP001139150">
    <property type="component" value="Unassembled WGS sequence"/>
</dbReference>
<keyword evidence="2" id="KW-1185">Reference proteome</keyword>
<dbReference type="AlphaFoldDB" id="A0A9X1ZVC4"/>
<accession>A0A9X1ZVC4</accession>
<name>A0A9X1ZVC4_9BACI</name>
<dbReference type="EMBL" id="JAKRYL010000003">
    <property type="protein sequence ID" value="MCL7746184.1"/>
    <property type="molecule type" value="Genomic_DNA"/>
</dbReference>
<gene>
    <name evidence="1" type="ORF">MF646_03530</name>
</gene>
<dbReference type="RefSeq" id="WP_250095114.1">
    <property type="nucleotide sequence ID" value="NZ_JAKRYL010000003.1"/>
</dbReference>
<evidence type="ECO:0000313" key="2">
    <source>
        <dbReference type="Proteomes" id="UP001139150"/>
    </source>
</evidence>
<sequence length="71" mass="8567">MSNLQPFSNAENIKQVKPKILKYNLKTFCYIKDKKAVPYFKHKDYSFFETLMQIENGRRNKSFQDSRVSKR</sequence>
<proteinExistence type="predicted"/>
<evidence type="ECO:0000313" key="1">
    <source>
        <dbReference type="EMBL" id="MCL7746184.1"/>
    </source>
</evidence>
<reference evidence="1" key="1">
    <citation type="submission" date="2022-02" db="EMBL/GenBank/DDBJ databases">
        <title>Halalkalibacter sp. nov. isolated from Lonar Lake, India.</title>
        <authorList>
            <person name="Joshi A."/>
            <person name="Thite S."/>
            <person name="Lodha T."/>
        </authorList>
    </citation>
    <scope>NUCLEOTIDE SEQUENCE</scope>
    <source>
        <strain evidence="1">MEB205</strain>
    </source>
</reference>
<organism evidence="1 2">
    <name type="scientific">Halalkalibacter alkaliphilus</name>
    <dbReference type="NCBI Taxonomy" id="2917993"/>
    <lineage>
        <taxon>Bacteria</taxon>
        <taxon>Bacillati</taxon>
        <taxon>Bacillota</taxon>
        <taxon>Bacilli</taxon>
        <taxon>Bacillales</taxon>
        <taxon>Bacillaceae</taxon>
        <taxon>Halalkalibacter</taxon>
    </lineage>
</organism>
<comment type="caution">
    <text evidence="1">The sequence shown here is derived from an EMBL/GenBank/DDBJ whole genome shotgun (WGS) entry which is preliminary data.</text>
</comment>